<organism evidence="1 2">
    <name type="scientific">Thermococcus guaymasensis DSM 11113</name>
    <dbReference type="NCBI Taxonomy" id="1432656"/>
    <lineage>
        <taxon>Archaea</taxon>
        <taxon>Methanobacteriati</taxon>
        <taxon>Methanobacteriota</taxon>
        <taxon>Thermococci</taxon>
        <taxon>Thermococcales</taxon>
        <taxon>Thermococcaceae</taxon>
        <taxon>Thermococcus</taxon>
    </lineage>
</organism>
<dbReference type="EMBL" id="CP007140">
    <property type="protein sequence ID" value="AJC71186.1"/>
    <property type="molecule type" value="Genomic_DNA"/>
</dbReference>
<keyword evidence="2" id="KW-1185">Reference proteome</keyword>
<evidence type="ECO:0000313" key="2">
    <source>
        <dbReference type="Proteomes" id="UP000062043"/>
    </source>
</evidence>
<accession>A0A0X1KIV2</accession>
<dbReference type="GeneID" id="27134547"/>
<dbReference type="OrthoDB" id="87079at2157"/>
<dbReference type="Gene3D" id="3.40.50.11630">
    <property type="match status" value="1"/>
</dbReference>
<dbReference type="RefSeq" id="WP_062370732.1">
    <property type="nucleotide sequence ID" value="NZ_CP007140.1"/>
</dbReference>
<reference evidence="1 2" key="1">
    <citation type="submission" date="2014-01" db="EMBL/GenBank/DDBJ databases">
        <title>Genome sequencing of Thermococcus guaymasensis.</title>
        <authorList>
            <person name="Zhang X."/>
            <person name="Alvare G."/>
            <person name="Fristensky B."/>
            <person name="Chen L."/>
            <person name="Suen T."/>
            <person name="Chen Q."/>
            <person name="Ma K."/>
        </authorList>
    </citation>
    <scope>NUCLEOTIDE SEQUENCE [LARGE SCALE GENOMIC DNA]</scope>
    <source>
        <strain evidence="1 2">DSM 11113</strain>
    </source>
</reference>
<evidence type="ECO:0000313" key="1">
    <source>
        <dbReference type="EMBL" id="AJC71186.1"/>
    </source>
</evidence>
<dbReference type="AlphaFoldDB" id="A0A0X1KIV2"/>
<gene>
    <name evidence="1" type="ORF">X802_02605</name>
</gene>
<dbReference type="Proteomes" id="UP000062043">
    <property type="component" value="Chromosome"/>
</dbReference>
<sequence>MKYDVVIIPESFHRFDKHNMEHVCPPMVIGDRSYDIAMEIVNGVDRIIKAHFNADVEELEGEDCDVLYRKYTLEKEGKKGIVHVKLRRITENCPPVDGNRCSVLEFERDIECIVKAIEECLA</sequence>
<name>A0A0X1KIV2_9EURY</name>
<dbReference type="STRING" id="1432656.X802_02605"/>
<proteinExistence type="predicted"/>
<protein>
    <submittedName>
        <fullName evidence="1">Uncharacterized protein</fullName>
    </submittedName>
</protein>
<dbReference type="KEGG" id="tgy:X802_02605"/>
<dbReference type="PATRIC" id="fig|1432656.3.peg.507"/>